<keyword evidence="7 17" id="KW-0548">Nucleotidyltransferase</keyword>
<keyword evidence="9 17" id="KW-0479">Metal-binding</keyword>
<name>A0A917QJC7_9HYPH</name>
<evidence type="ECO:0000256" key="1">
    <source>
        <dbReference type="ARBA" id="ARBA00004496"/>
    </source>
</evidence>
<dbReference type="GO" id="GO:0003684">
    <property type="term" value="F:damaged DNA binding"/>
    <property type="evidence" value="ECO:0007669"/>
    <property type="project" value="InterPro"/>
</dbReference>
<dbReference type="InterPro" id="IPR043128">
    <property type="entry name" value="Rev_trsase/Diguanyl_cyclase"/>
</dbReference>
<evidence type="ECO:0000256" key="5">
    <source>
        <dbReference type="ARBA" id="ARBA00022490"/>
    </source>
</evidence>
<keyword evidence="4 17" id="KW-0515">Mutator protein</keyword>
<dbReference type="InterPro" id="IPR050116">
    <property type="entry name" value="DNA_polymerase-Y"/>
</dbReference>
<feature type="binding site" evidence="17">
    <location>
        <position position="48"/>
    </location>
    <ligand>
        <name>Mg(2+)</name>
        <dbReference type="ChEBI" id="CHEBI:18420"/>
    </ligand>
</feature>
<evidence type="ECO:0000313" key="20">
    <source>
        <dbReference type="Proteomes" id="UP000600449"/>
    </source>
</evidence>
<gene>
    <name evidence="17 19" type="primary">dinB</name>
    <name evidence="19" type="ORF">GCM10011322_45320</name>
</gene>
<evidence type="ECO:0000256" key="14">
    <source>
        <dbReference type="ARBA" id="ARBA00023204"/>
    </source>
</evidence>
<comment type="subunit">
    <text evidence="3 17">Monomer.</text>
</comment>
<accession>A0A917QJC7</accession>
<comment type="caution">
    <text evidence="19">The sequence shown here is derived from an EMBL/GenBank/DDBJ whole genome shotgun (WGS) entry which is preliminary data.</text>
</comment>
<dbReference type="NCBIfam" id="NF002677">
    <property type="entry name" value="PRK02406.1"/>
    <property type="match status" value="1"/>
</dbReference>
<evidence type="ECO:0000256" key="10">
    <source>
        <dbReference type="ARBA" id="ARBA00022763"/>
    </source>
</evidence>
<evidence type="ECO:0000313" key="19">
    <source>
        <dbReference type="EMBL" id="GGK53432.1"/>
    </source>
</evidence>
<reference evidence="19 20" key="1">
    <citation type="journal article" date="2014" name="Int. J. Syst. Evol. Microbiol.">
        <title>Complete genome sequence of Corynebacterium casei LMG S-19264T (=DSM 44701T), isolated from a smear-ripened cheese.</title>
        <authorList>
            <consortium name="US DOE Joint Genome Institute (JGI-PGF)"/>
            <person name="Walter F."/>
            <person name="Albersmeier A."/>
            <person name="Kalinowski J."/>
            <person name="Ruckert C."/>
        </authorList>
    </citation>
    <scope>NUCLEOTIDE SEQUENCE [LARGE SCALE GENOMIC DNA]</scope>
    <source>
        <strain evidence="19 20">CGMCC 1.9161</strain>
    </source>
</reference>
<dbReference type="InterPro" id="IPR022880">
    <property type="entry name" value="DNApol_IV"/>
</dbReference>
<protein>
    <recommendedName>
        <fullName evidence="17">DNA polymerase IV</fullName>
        <shortName evidence="17">Pol IV</shortName>
        <ecNumber evidence="17">2.7.7.7</ecNumber>
    </recommendedName>
</protein>
<feature type="domain" description="UmuC" evidence="18">
    <location>
        <begin position="44"/>
        <end position="224"/>
    </location>
</feature>
<feature type="binding site" evidence="17">
    <location>
        <position position="141"/>
    </location>
    <ligand>
        <name>Mg(2+)</name>
        <dbReference type="ChEBI" id="CHEBI:18420"/>
    </ligand>
</feature>
<dbReference type="InterPro" id="IPR036775">
    <property type="entry name" value="DNA_pol_Y-fam_lit_finger_sf"/>
</dbReference>
<dbReference type="PROSITE" id="PS50173">
    <property type="entry name" value="UMUC"/>
    <property type="match status" value="1"/>
</dbReference>
<keyword evidence="10 17" id="KW-0227">DNA damage</keyword>
<organism evidence="19 20">
    <name type="scientific">Salinarimonas ramus</name>
    <dbReference type="NCBI Taxonomy" id="690164"/>
    <lineage>
        <taxon>Bacteria</taxon>
        <taxon>Pseudomonadati</taxon>
        <taxon>Pseudomonadota</taxon>
        <taxon>Alphaproteobacteria</taxon>
        <taxon>Hyphomicrobiales</taxon>
        <taxon>Salinarimonadaceae</taxon>
        <taxon>Salinarimonas</taxon>
    </lineage>
</organism>
<feature type="site" description="Substrate discrimination" evidence="17">
    <location>
        <position position="53"/>
    </location>
</feature>
<dbReference type="GO" id="GO:0009432">
    <property type="term" value="P:SOS response"/>
    <property type="evidence" value="ECO:0007669"/>
    <property type="project" value="TreeGrafter"/>
</dbReference>
<evidence type="ECO:0000256" key="12">
    <source>
        <dbReference type="ARBA" id="ARBA00022932"/>
    </source>
</evidence>
<dbReference type="GO" id="GO:0006281">
    <property type="term" value="P:DNA repair"/>
    <property type="evidence" value="ECO:0007669"/>
    <property type="project" value="UniProtKB-UniRule"/>
</dbReference>
<dbReference type="GO" id="GO:0005829">
    <property type="term" value="C:cytosol"/>
    <property type="evidence" value="ECO:0007669"/>
    <property type="project" value="TreeGrafter"/>
</dbReference>
<dbReference type="SUPFAM" id="SSF56672">
    <property type="entry name" value="DNA/RNA polymerases"/>
    <property type="match status" value="1"/>
</dbReference>
<evidence type="ECO:0000256" key="7">
    <source>
        <dbReference type="ARBA" id="ARBA00022695"/>
    </source>
</evidence>
<keyword evidence="12 17" id="KW-0239">DNA-directed DNA polymerase</keyword>
<dbReference type="GO" id="GO:0000287">
    <property type="term" value="F:magnesium ion binding"/>
    <property type="evidence" value="ECO:0007669"/>
    <property type="project" value="UniProtKB-UniRule"/>
</dbReference>
<dbReference type="PANTHER" id="PTHR11076:SF33">
    <property type="entry name" value="DNA POLYMERASE KAPPA"/>
    <property type="match status" value="1"/>
</dbReference>
<evidence type="ECO:0000259" key="18">
    <source>
        <dbReference type="PROSITE" id="PS50173"/>
    </source>
</evidence>
<keyword evidence="8 17" id="KW-0235">DNA replication</keyword>
<dbReference type="EC" id="2.7.7.7" evidence="17"/>
<keyword evidence="11 17" id="KW-0460">Magnesium</keyword>
<proteinExistence type="inferred from homology"/>
<dbReference type="PANTHER" id="PTHR11076">
    <property type="entry name" value="DNA REPAIR POLYMERASE UMUC / TRANSFERASE FAMILY MEMBER"/>
    <property type="match status" value="1"/>
</dbReference>
<keyword evidence="5 17" id="KW-0963">Cytoplasm</keyword>
<dbReference type="Proteomes" id="UP000600449">
    <property type="component" value="Unassembled WGS sequence"/>
</dbReference>
<dbReference type="AlphaFoldDB" id="A0A917QJC7"/>
<dbReference type="Pfam" id="PF00817">
    <property type="entry name" value="IMS"/>
    <property type="match status" value="1"/>
</dbReference>
<dbReference type="SUPFAM" id="SSF100879">
    <property type="entry name" value="Lesion bypass DNA polymerase (Y-family), little finger domain"/>
    <property type="match status" value="1"/>
</dbReference>
<evidence type="ECO:0000256" key="15">
    <source>
        <dbReference type="ARBA" id="ARBA00025589"/>
    </source>
</evidence>
<dbReference type="GO" id="GO:0006261">
    <property type="term" value="P:DNA-templated DNA replication"/>
    <property type="evidence" value="ECO:0007669"/>
    <property type="project" value="UniProtKB-UniRule"/>
</dbReference>
<dbReference type="NCBIfam" id="NF002751">
    <property type="entry name" value="PRK02794.1"/>
    <property type="match status" value="1"/>
</dbReference>
<evidence type="ECO:0000256" key="16">
    <source>
        <dbReference type="ARBA" id="ARBA00049244"/>
    </source>
</evidence>
<evidence type="ECO:0000256" key="2">
    <source>
        <dbReference type="ARBA" id="ARBA00010945"/>
    </source>
</evidence>
<comment type="similarity">
    <text evidence="2 17">Belongs to the DNA polymerase type-Y family.</text>
</comment>
<evidence type="ECO:0000256" key="17">
    <source>
        <dbReference type="HAMAP-Rule" id="MF_01113"/>
    </source>
</evidence>
<comment type="cofactor">
    <cofactor evidence="17">
        <name>Mg(2+)</name>
        <dbReference type="ChEBI" id="CHEBI:18420"/>
    </cofactor>
    <text evidence="17">Binds 2 magnesium ions per subunit.</text>
</comment>
<dbReference type="Pfam" id="PF11799">
    <property type="entry name" value="IMS_C"/>
    <property type="match status" value="1"/>
</dbReference>
<dbReference type="Gene3D" id="1.10.150.20">
    <property type="entry name" value="5' to 3' exonuclease, C-terminal subdomain"/>
    <property type="match status" value="1"/>
</dbReference>
<evidence type="ECO:0000256" key="4">
    <source>
        <dbReference type="ARBA" id="ARBA00022457"/>
    </source>
</evidence>
<dbReference type="GO" id="GO:0003887">
    <property type="term" value="F:DNA-directed DNA polymerase activity"/>
    <property type="evidence" value="ECO:0007669"/>
    <property type="project" value="UniProtKB-UniRule"/>
</dbReference>
<evidence type="ECO:0000256" key="3">
    <source>
        <dbReference type="ARBA" id="ARBA00011245"/>
    </source>
</evidence>
<comment type="function">
    <text evidence="15 17">Poorly processive, error-prone DNA polymerase involved in untargeted mutagenesis. Copies undamaged DNA at stalled replication forks, which arise in vivo from mismatched or misaligned primer ends. These misaligned primers can be extended by PolIV. Exhibits no 3'-5' exonuclease (proofreading) activity. May be involved in translesional synthesis, in conjunction with the beta clamp from PolIII.</text>
</comment>
<keyword evidence="14 17" id="KW-0234">DNA repair</keyword>
<dbReference type="CDD" id="cd03586">
    <property type="entry name" value="PolY_Pol_IV_kappa"/>
    <property type="match status" value="1"/>
</dbReference>
<dbReference type="Gene3D" id="3.30.1490.100">
    <property type="entry name" value="DNA polymerase, Y-family, little finger domain"/>
    <property type="match status" value="1"/>
</dbReference>
<keyword evidence="13 17" id="KW-0238">DNA-binding</keyword>
<keyword evidence="20" id="KW-1185">Reference proteome</keyword>
<comment type="subcellular location">
    <subcellularLocation>
        <location evidence="1 17">Cytoplasm</location>
    </subcellularLocation>
</comment>
<dbReference type="InterPro" id="IPR001126">
    <property type="entry name" value="UmuC"/>
</dbReference>
<dbReference type="FunFam" id="3.40.1170.60:FF:000001">
    <property type="entry name" value="DNA polymerase IV"/>
    <property type="match status" value="1"/>
</dbReference>
<evidence type="ECO:0000256" key="13">
    <source>
        <dbReference type="ARBA" id="ARBA00023125"/>
    </source>
</evidence>
<dbReference type="Gene3D" id="3.40.1170.60">
    <property type="match status" value="1"/>
</dbReference>
<feature type="active site" evidence="17">
    <location>
        <position position="142"/>
    </location>
</feature>
<dbReference type="InterPro" id="IPR043502">
    <property type="entry name" value="DNA/RNA_pol_sf"/>
</dbReference>
<dbReference type="GO" id="GO:0042276">
    <property type="term" value="P:error-prone translesion synthesis"/>
    <property type="evidence" value="ECO:0007669"/>
    <property type="project" value="TreeGrafter"/>
</dbReference>
<dbReference type="HAMAP" id="MF_01113">
    <property type="entry name" value="DNApol_IV"/>
    <property type="match status" value="1"/>
</dbReference>
<evidence type="ECO:0000256" key="11">
    <source>
        <dbReference type="ARBA" id="ARBA00022842"/>
    </source>
</evidence>
<dbReference type="EMBL" id="BMMF01000017">
    <property type="protein sequence ID" value="GGK53432.1"/>
    <property type="molecule type" value="Genomic_DNA"/>
</dbReference>
<evidence type="ECO:0000256" key="8">
    <source>
        <dbReference type="ARBA" id="ARBA00022705"/>
    </source>
</evidence>
<dbReference type="InterPro" id="IPR017961">
    <property type="entry name" value="DNA_pol_Y-fam_little_finger"/>
</dbReference>
<dbReference type="RefSeq" id="WP_188915559.1">
    <property type="nucleotide sequence ID" value="NZ_BMMF01000017.1"/>
</dbReference>
<dbReference type="Gene3D" id="3.30.70.270">
    <property type="match status" value="1"/>
</dbReference>
<sequence length="426" mass="45200">MAAAVALCRDCLALSAPAMGGRPRCRACGSPRIVSHPELTALSIAHVDCDAFFATIEKRDDPSLADKPVIIGGGRRGVVSTCCYVARTYGVRSAMPMFKALDACPDAVVIRPNMAKYVAVGREVRAMMRDLTPLVEPLSIDEAFLDLSGTQRLHGAAPAVTLARFARRVEREIGITVSVGLAPNKFLAKIASDLDKPRGFAVIGAAEAAAFLADRPVGILPGIGAVAEKKLAQAGFAKVGQIARADPARLVAVAGRDGLRLKALAEGRDTRRVEPVRETKSVSAETTFEHDIAALADLEPILWRLAEKLAARLAAEGYATRSVVLKLKTTDFKLRTRTLSGLPPTGLATRLYEAGRRLLAEECDGTPFRLLGIGAGDLCDPALADRGDLADPDAPREKSRADAIAALRKRFGDAAVQRGIVLRKGG</sequence>
<dbReference type="FunFam" id="3.30.1490.100:FF:000004">
    <property type="entry name" value="DNA polymerase IV"/>
    <property type="match status" value="1"/>
</dbReference>
<evidence type="ECO:0000256" key="6">
    <source>
        <dbReference type="ARBA" id="ARBA00022679"/>
    </source>
</evidence>
<evidence type="ECO:0000256" key="9">
    <source>
        <dbReference type="ARBA" id="ARBA00022723"/>
    </source>
</evidence>
<comment type="catalytic activity">
    <reaction evidence="16 17">
        <text>DNA(n) + a 2'-deoxyribonucleoside 5'-triphosphate = DNA(n+1) + diphosphate</text>
        <dbReference type="Rhea" id="RHEA:22508"/>
        <dbReference type="Rhea" id="RHEA-COMP:17339"/>
        <dbReference type="Rhea" id="RHEA-COMP:17340"/>
        <dbReference type="ChEBI" id="CHEBI:33019"/>
        <dbReference type="ChEBI" id="CHEBI:61560"/>
        <dbReference type="ChEBI" id="CHEBI:173112"/>
        <dbReference type="EC" id="2.7.7.7"/>
    </reaction>
</comment>
<keyword evidence="6 17" id="KW-0808">Transferase</keyword>